<protein>
    <submittedName>
        <fullName evidence="1">CLUMA_CG003224, isoform A</fullName>
    </submittedName>
</protein>
<evidence type="ECO:0000313" key="2">
    <source>
        <dbReference type="Proteomes" id="UP000183832"/>
    </source>
</evidence>
<organism evidence="1 2">
    <name type="scientific">Clunio marinus</name>
    <dbReference type="NCBI Taxonomy" id="568069"/>
    <lineage>
        <taxon>Eukaryota</taxon>
        <taxon>Metazoa</taxon>
        <taxon>Ecdysozoa</taxon>
        <taxon>Arthropoda</taxon>
        <taxon>Hexapoda</taxon>
        <taxon>Insecta</taxon>
        <taxon>Pterygota</taxon>
        <taxon>Neoptera</taxon>
        <taxon>Endopterygota</taxon>
        <taxon>Diptera</taxon>
        <taxon>Nematocera</taxon>
        <taxon>Chironomoidea</taxon>
        <taxon>Chironomidae</taxon>
        <taxon>Clunio</taxon>
    </lineage>
</organism>
<keyword evidence="2" id="KW-1185">Reference proteome</keyword>
<dbReference type="EMBL" id="CVRI01000012">
    <property type="protein sequence ID" value="CRK89488.1"/>
    <property type="molecule type" value="Genomic_DNA"/>
</dbReference>
<proteinExistence type="predicted"/>
<gene>
    <name evidence="1" type="ORF">CLUMA_CG003224</name>
</gene>
<reference evidence="1 2" key="1">
    <citation type="submission" date="2015-04" db="EMBL/GenBank/DDBJ databases">
        <authorList>
            <person name="Syromyatnikov M.Y."/>
            <person name="Popov V.N."/>
        </authorList>
    </citation>
    <scope>NUCLEOTIDE SEQUENCE [LARGE SCALE GENOMIC DNA]</scope>
</reference>
<accession>A0A1J1HN54</accession>
<evidence type="ECO:0000313" key="1">
    <source>
        <dbReference type="EMBL" id="CRK89488.1"/>
    </source>
</evidence>
<sequence length="60" mass="7080">MYFVSEQQYQLNAATLMESPNRGGENEKTKFVFAQWNGTNFSERNDRKQQFFIPITLGDR</sequence>
<dbReference type="Proteomes" id="UP000183832">
    <property type="component" value="Unassembled WGS sequence"/>
</dbReference>
<dbReference type="AlphaFoldDB" id="A0A1J1HN54"/>
<name>A0A1J1HN54_9DIPT</name>